<accession>A0A1X9SHN5</accession>
<reference evidence="2" key="1">
    <citation type="submission" date="2017-04" db="EMBL/GenBank/DDBJ databases">
        <authorList>
            <person name="Abille Z."/>
            <person name="Afsharjavan R."/>
            <person name="Alms C.E."/>
            <person name="Anil A."/>
            <person name="Azuma E.A."/>
            <person name="Boateng D."/>
            <person name="Bowden K.V."/>
            <person name="Bui Q."/>
            <person name="Callaghan K.D."/>
            <person name="Canova P.N."/>
            <person name="Carter A.-G.V."/>
            <person name="Carty B."/>
            <person name="Choudhary A."/>
            <person name="Chugh K."/>
            <person name="Clark C.B."/>
            <person name="Clark J."/>
            <person name="Cortez R."/>
            <person name="Dalwadi R.M."/>
            <person name="Daou G."/>
            <person name="Das M."/>
            <person name="Dasari S."/>
            <person name="Davis E.H."/>
            <person name="Defreitas N."/>
            <person name="Demirji J."/>
            <person name="Endres C."/>
            <person name="Fakhar S."/>
            <person name="Feeley N."/>
            <person name="Flores D.C."/>
            <person name="Fowler A.R."/>
            <person name="George T."/>
            <person name="Greis H.L."/>
            <person name="Groleau D.L."/>
            <person name="Gulati J.K."/>
            <person name="Guzman W."/>
            <person name="Hallworth A.N."/>
            <person name="Hariri A."/>
            <person name="Haya V.N."/>
            <person name="Hoffman A.K."/>
            <person name="Horne B."/>
            <person name="Howard T."/>
            <person name="Iglesia A.J."/>
            <person name="Ijezie O.D."/>
            <person name="Incognito N.A."/>
            <person name="Inen J.A."/>
            <person name="Jaiswal A."/>
            <person name="Jezek R.A."/>
            <person name="Kawa A.C."/>
            <person name="Khan F."/>
            <person name="Khin A.C."/>
            <person name="Knapo J."/>
            <person name="Kong A.S."/>
            <person name="Le B.Q."/>
            <person name="Le Q.M."/>
            <person name="Le T.-H.M."/>
            <person name="Lee M."/>
            <person name="Lockwood J.L."/>
            <person name="Loto-Rojas G.S."/>
            <person name="Mantzavinos A."/>
            <person name="Martinez D.R."/>
            <person name="Meadows A.R."/>
            <person name="Mehr S."/>
            <person name="Mellon M.N."/>
            <person name="Memon S."/>
            <person name="Miller B."/>
            <person name="Min S."/>
            <person name="Mitchell L.M."/>
            <person name="Mohamed I.R."/>
            <person name="Mohammed F.O."/>
            <person name="More S."/>
            <person name="Muntaha S."/>
            <person name="Nadeem I."/>
            <person name="Ndjeumen-Njinguet A.S."/>
            <person name="Ng P."/>
            <person name="Ngu V.E."/>
            <person name="Nguyen B.N."/>
            <person name="OHern C.T."/>
            <person name="Oboh U.S."/>
            <person name="Pagano C.W."/>
            <person name="Panakal P.R."/>
            <person name="Park D.A."/>
            <person name="Parsana D."/>
            <person name="Patel P."/>
            <person name="Patel V.S."/>
            <person name="Patwardhan V.M."/>
            <person name="Pawar S.D."/>
            <person name="Payne V.R."/>
            <person name="Petricel I.M."/>
            <person name="Phillips C."/>
            <person name="Puglisi K.M."/>
            <person name="Ramaprasad G."/>
            <person name="Raza A.S."/>
            <person name="Rivera-Oven A.G."/>
            <person name="Robins E."/>
            <person name="Roeun D.C."/>
            <person name="Rostovtseva N."/>
            <person name="Sadat M."/>
            <person name="Seas A."/>
            <person name="So E.J."/>
            <person name="Sogbesan C."/>
            <person name="Strumsky L.A."/>
            <person name="Sun J.L."/>
            <person name="Sutherland H.J."/>
            <person name="Tchakounte I."/>
            <person name="Tewell J.R."/>
            <person name="Thapa D.J."/>
            <person name="Tkach Y."/>
            <person name="Tran C.D."/>
            <person name="Tran V."/>
            <person name="Vithayathil T."/>
            <person name="Vivekanandan A."/>
            <person name="Wang S.R."/>
            <person name="White E."/>
            <person name="Yang A.L."/>
            <person name="Ye D.T."/>
            <person name="Yirenkyi M."/>
            <person name="Zarb J.S."/>
            <person name="Zhang S."/>
            <person name="Zhou M.T."/>
            <person name="Cao A."/>
            <person name="Nguyen K.M."/>
            <person name="Patel K."/>
            <person name="Patel P."/>
            <person name="Pennington E."/>
            <person name="Sendze O."/>
            <person name="Zahangir S."/>
            <person name="Correa-Mendez M."/>
            <person name="Fabian M.F."/>
            <person name="Liu S."/>
            <person name="Jethmalani Y."/>
            <person name="Nunn R."/>
            <person name="Prakash A."/>
            <person name="Louise T."/>
            <person name="Johnson A."/>
            <person name="Erill I."/>
            <person name="Caruso S.M."/>
        </authorList>
    </citation>
    <scope>NUCLEOTIDE SEQUENCE [LARGE SCALE GENOMIC DNA]</scope>
</reference>
<gene>
    <name evidence="1" type="ORF">SERPOUNCE_22</name>
</gene>
<evidence type="ECO:0000313" key="1">
    <source>
        <dbReference type="EMBL" id="ARQ95557.1"/>
    </source>
</evidence>
<name>A0A1X9SHN5_9CAUD</name>
<sequence length="92" mass="10536">MKVKDQRAIIIEGGGEMEVKIEVASILSDIEPYLPVLKEYDYKEGTGTIYLTHLHDIFDLQNKLEKLNLNTALTPSIIVSNDKLIIYDDWIE</sequence>
<keyword evidence="2" id="KW-1185">Reference proteome</keyword>
<organism evidence="1 2">
    <name type="scientific">Bacillus phage SerPounce</name>
    <dbReference type="NCBI Taxonomy" id="1983413"/>
    <lineage>
        <taxon>Viruses</taxon>
        <taxon>Duplodnaviria</taxon>
        <taxon>Heunggongvirae</taxon>
        <taxon>Uroviricota</taxon>
        <taxon>Caudoviricetes</taxon>
        <taxon>Salasmaviridae</taxon>
        <taxon>Northropvirinae</taxon>
        <taxon>Claudivirus</taxon>
        <taxon>Claudivirus serpounce</taxon>
    </lineage>
</organism>
<dbReference type="Proteomes" id="UP000221286">
    <property type="component" value="Segment"/>
</dbReference>
<proteinExistence type="predicted"/>
<dbReference type="EMBL" id="KY947509">
    <property type="protein sequence ID" value="ARQ95557.1"/>
    <property type="molecule type" value="Genomic_DNA"/>
</dbReference>
<protein>
    <submittedName>
        <fullName evidence="1">Uncharacterized protein</fullName>
    </submittedName>
</protein>
<evidence type="ECO:0000313" key="2">
    <source>
        <dbReference type="Proteomes" id="UP000221286"/>
    </source>
</evidence>